<evidence type="ECO:0008006" key="4">
    <source>
        <dbReference type="Google" id="ProtNLM"/>
    </source>
</evidence>
<feature type="signal peptide" evidence="1">
    <location>
        <begin position="1"/>
        <end position="20"/>
    </location>
</feature>
<name>A0ABT5VUX7_9BACT</name>
<reference evidence="2 3" key="1">
    <citation type="submission" date="2022-01" db="EMBL/GenBank/DDBJ databases">
        <title>Labilibaculum sp. nov, a marine bacterium isolated from Antarctica.</title>
        <authorList>
            <person name="Dai W."/>
        </authorList>
    </citation>
    <scope>NUCLEOTIDE SEQUENCE [LARGE SCALE GENOMIC DNA]</scope>
    <source>
        <strain evidence="2 3">DW002</strain>
    </source>
</reference>
<organism evidence="2 3">
    <name type="scientific">Paralabilibaculum antarcticum</name>
    <dbReference type="NCBI Taxonomy" id="2912572"/>
    <lineage>
        <taxon>Bacteria</taxon>
        <taxon>Pseudomonadati</taxon>
        <taxon>Bacteroidota</taxon>
        <taxon>Bacteroidia</taxon>
        <taxon>Marinilabiliales</taxon>
        <taxon>Marinifilaceae</taxon>
        <taxon>Paralabilibaculum</taxon>
    </lineage>
</organism>
<keyword evidence="1" id="KW-0732">Signal</keyword>
<keyword evidence="3" id="KW-1185">Reference proteome</keyword>
<gene>
    <name evidence="2" type="ORF">L3049_14605</name>
</gene>
<dbReference type="Proteomes" id="UP001528920">
    <property type="component" value="Unassembled WGS sequence"/>
</dbReference>
<evidence type="ECO:0000256" key="1">
    <source>
        <dbReference type="SAM" id="SignalP"/>
    </source>
</evidence>
<sequence length="299" mass="35843">MTKIILFLLLSLLSSNISNSQELHTRNTNWNKENLKGQVKSYIETRHKGENIYGFVVVTSCLRKEKFVFNKQGNLTDRLFYNCSIKNPYRQWTYRYDKEGNQVEFKECEISTLLPEKCITSEYIYKKKGNQIEVIMFEIREFFPEANDGKYVKKKWIYNYDTKTNLIKAEEFRGEDNLEQKITYTYDEKGNLTEENQVYNGKEHSKSTFKYSKSGNMIKEEYWCDYDDDLNKTFYYKYDEKDNVIEINIFSSAGDIIYKQGTNKYTYDEKGNWIKCVEYRTGRDVPSLLVLKRTYKYFD</sequence>
<accession>A0ABT5VUX7</accession>
<dbReference type="Gene3D" id="2.180.10.10">
    <property type="entry name" value="RHS repeat-associated core"/>
    <property type="match status" value="1"/>
</dbReference>
<proteinExistence type="predicted"/>
<evidence type="ECO:0000313" key="3">
    <source>
        <dbReference type="Proteomes" id="UP001528920"/>
    </source>
</evidence>
<comment type="caution">
    <text evidence="2">The sequence shown here is derived from an EMBL/GenBank/DDBJ whole genome shotgun (WGS) entry which is preliminary data.</text>
</comment>
<evidence type="ECO:0000313" key="2">
    <source>
        <dbReference type="EMBL" id="MDE5419228.1"/>
    </source>
</evidence>
<dbReference type="RefSeq" id="WP_275110558.1">
    <property type="nucleotide sequence ID" value="NZ_JAKJSC010000003.1"/>
</dbReference>
<feature type="chain" id="PRO_5046392086" description="Sugar-binding protein" evidence="1">
    <location>
        <begin position="21"/>
        <end position="299"/>
    </location>
</feature>
<protein>
    <recommendedName>
        <fullName evidence="4">Sugar-binding protein</fullName>
    </recommendedName>
</protein>
<dbReference type="EMBL" id="JAKJSC010000003">
    <property type="protein sequence ID" value="MDE5419228.1"/>
    <property type="molecule type" value="Genomic_DNA"/>
</dbReference>